<evidence type="ECO:0008006" key="3">
    <source>
        <dbReference type="Google" id="ProtNLM"/>
    </source>
</evidence>
<dbReference type="Proteomes" id="UP000002640">
    <property type="component" value="Unassembled WGS sequence"/>
</dbReference>
<dbReference type="EMBL" id="JH159151">
    <property type="protein sequence ID" value="EGZ26532.1"/>
    <property type="molecule type" value="Genomic_DNA"/>
</dbReference>
<keyword evidence="2" id="KW-1185">Reference proteome</keyword>
<accession>G4YGJ7</accession>
<evidence type="ECO:0000313" key="2">
    <source>
        <dbReference type="Proteomes" id="UP000002640"/>
    </source>
</evidence>
<proteinExistence type="predicted"/>
<reference evidence="1 2" key="1">
    <citation type="journal article" date="2006" name="Science">
        <title>Phytophthora genome sequences uncover evolutionary origins and mechanisms of pathogenesis.</title>
        <authorList>
            <person name="Tyler B.M."/>
            <person name="Tripathy S."/>
            <person name="Zhang X."/>
            <person name="Dehal P."/>
            <person name="Jiang R.H."/>
            <person name="Aerts A."/>
            <person name="Arredondo F.D."/>
            <person name="Baxter L."/>
            <person name="Bensasson D."/>
            <person name="Beynon J.L."/>
            <person name="Chapman J."/>
            <person name="Damasceno C.M."/>
            <person name="Dorrance A.E."/>
            <person name="Dou D."/>
            <person name="Dickerman A.W."/>
            <person name="Dubchak I.L."/>
            <person name="Garbelotto M."/>
            <person name="Gijzen M."/>
            <person name="Gordon S.G."/>
            <person name="Govers F."/>
            <person name="Grunwald N.J."/>
            <person name="Huang W."/>
            <person name="Ivors K.L."/>
            <person name="Jones R.W."/>
            <person name="Kamoun S."/>
            <person name="Krampis K."/>
            <person name="Lamour K.H."/>
            <person name="Lee M.K."/>
            <person name="McDonald W.H."/>
            <person name="Medina M."/>
            <person name="Meijer H.J."/>
            <person name="Nordberg E.K."/>
            <person name="Maclean D.J."/>
            <person name="Ospina-Giraldo M.D."/>
            <person name="Morris P.F."/>
            <person name="Phuntumart V."/>
            <person name="Putnam N.H."/>
            <person name="Rash S."/>
            <person name="Rose J.K."/>
            <person name="Sakihama Y."/>
            <person name="Salamov A.A."/>
            <person name="Savidor A."/>
            <person name="Scheuring C.F."/>
            <person name="Smith B.M."/>
            <person name="Sobral B.W."/>
            <person name="Terry A."/>
            <person name="Torto-Alalibo T.A."/>
            <person name="Win J."/>
            <person name="Xu Z."/>
            <person name="Zhang H."/>
            <person name="Grigoriev I.V."/>
            <person name="Rokhsar D.S."/>
            <person name="Boore J.L."/>
        </authorList>
    </citation>
    <scope>NUCLEOTIDE SEQUENCE [LARGE SCALE GENOMIC DNA]</scope>
    <source>
        <strain evidence="1 2">P6497</strain>
    </source>
</reference>
<dbReference type="KEGG" id="psoj:PHYSODRAFT_473385"/>
<sequence>LLPSTSQLKNRAHKLRKRGDFSITTYADAMEWASPRMCTTKEQFFQHMSYLVESDDVRILQEPFGYQHELLVLDCFTDRLDDGELSLGIIFTSRRLFRTLPRVILGQRSQVLGAPDGTYKLHFGGWTLVSFGTFGVRYTASHKYQHKFYPMAFMFVRTETAFAYARLFTVCRERGESFFGGTLTLQHGSMDHSTSIANAFRQEWPDIKLLNCWPHLHLKARGKKAHQQTASQVTVNFSLSVRIVIQKLVYICVFMTKTKCAYLSKLVAFSPFGCVAGETASATPATSLSLNPTASSNPRCLRESCAAAARASETSSRLGIDIIFQYVVC</sequence>
<gene>
    <name evidence="1" type="ORF">PHYSODRAFT_473385</name>
</gene>
<protein>
    <recommendedName>
        <fullName evidence="3">MULE transposase domain-containing protein</fullName>
    </recommendedName>
</protein>
<name>G4YGJ7_PHYSP</name>
<dbReference type="RefSeq" id="XP_009513807.1">
    <property type="nucleotide sequence ID" value="XM_009515512.1"/>
</dbReference>
<dbReference type="InParanoid" id="G4YGJ7"/>
<dbReference type="AlphaFoldDB" id="G4YGJ7"/>
<evidence type="ECO:0000313" key="1">
    <source>
        <dbReference type="EMBL" id="EGZ26532.1"/>
    </source>
</evidence>
<dbReference type="GeneID" id="20654348"/>
<feature type="non-terminal residue" evidence="1">
    <location>
        <position position="1"/>
    </location>
</feature>
<organism evidence="1 2">
    <name type="scientific">Phytophthora sojae (strain P6497)</name>
    <name type="common">Soybean stem and root rot agent</name>
    <name type="synonym">Phytophthora megasperma f. sp. glycines</name>
    <dbReference type="NCBI Taxonomy" id="1094619"/>
    <lineage>
        <taxon>Eukaryota</taxon>
        <taxon>Sar</taxon>
        <taxon>Stramenopiles</taxon>
        <taxon>Oomycota</taxon>
        <taxon>Peronosporomycetes</taxon>
        <taxon>Peronosporales</taxon>
        <taxon>Peronosporaceae</taxon>
        <taxon>Phytophthora</taxon>
    </lineage>
</organism>